<dbReference type="CDD" id="cd04907">
    <property type="entry name" value="ACT_ThrD-I_2"/>
    <property type="match status" value="1"/>
</dbReference>
<evidence type="ECO:0000256" key="6">
    <source>
        <dbReference type="ARBA" id="ARBA00022605"/>
    </source>
</evidence>
<comment type="similarity">
    <text evidence="4 13">Belongs to the serine/threonine dehydratase family.</text>
</comment>
<dbReference type="Gene3D" id="3.40.50.1100">
    <property type="match status" value="2"/>
</dbReference>
<dbReference type="PROSITE" id="PS51672">
    <property type="entry name" value="ACT_LIKE"/>
    <property type="match status" value="2"/>
</dbReference>
<dbReference type="InterPro" id="IPR036052">
    <property type="entry name" value="TrpB-like_PALP_sf"/>
</dbReference>
<proteinExistence type="inferred from homology"/>
<dbReference type="EMBL" id="CP045851">
    <property type="protein sequence ID" value="QGG93656.1"/>
    <property type="molecule type" value="Genomic_DNA"/>
</dbReference>
<dbReference type="Proteomes" id="UP000334019">
    <property type="component" value="Chromosome"/>
</dbReference>
<dbReference type="InterPro" id="IPR001926">
    <property type="entry name" value="TrpB-like_PALP"/>
</dbReference>
<protein>
    <recommendedName>
        <fullName evidence="13">L-threonine dehydratase</fullName>
        <ecNumber evidence="13">4.3.1.19</ecNumber>
    </recommendedName>
    <alternativeName>
        <fullName evidence="13">Threonine deaminase</fullName>
    </alternativeName>
</protein>
<dbReference type="Pfam" id="PF00585">
    <property type="entry name" value="Thr_dehydrat_C"/>
    <property type="match status" value="2"/>
</dbReference>
<dbReference type="CDD" id="cd04906">
    <property type="entry name" value="ACT_ThrD-I_1"/>
    <property type="match status" value="1"/>
</dbReference>
<dbReference type="SUPFAM" id="SSF53686">
    <property type="entry name" value="Tryptophan synthase beta subunit-like PLP-dependent enzymes"/>
    <property type="match status" value="1"/>
</dbReference>
<keyword evidence="11 13" id="KW-0100">Branched-chain amino acid biosynthesis</keyword>
<evidence type="ECO:0000256" key="8">
    <source>
        <dbReference type="ARBA" id="ARBA00022737"/>
    </source>
</evidence>
<name>A0A5Q2RH69_9ACTN</name>
<evidence type="ECO:0000256" key="11">
    <source>
        <dbReference type="ARBA" id="ARBA00023304"/>
    </source>
</evidence>
<dbReference type="CDD" id="cd01562">
    <property type="entry name" value="Thr-dehyd"/>
    <property type="match status" value="1"/>
</dbReference>
<dbReference type="PANTHER" id="PTHR48078">
    <property type="entry name" value="THREONINE DEHYDRATASE, MITOCHONDRIAL-RELATED"/>
    <property type="match status" value="1"/>
</dbReference>
<dbReference type="KEGG" id="atq:GH723_00195"/>
<dbReference type="GO" id="GO:0030170">
    <property type="term" value="F:pyridoxal phosphate binding"/>
    <property type="evidence" value="ECO:0007669"/>
    <property type="project" value="InterPro"/>
</dbReference>
<dbReference type="NCBIfam" id="TIGR01124">
    <property type="entry name" value="ilvA_2Cterm"/>
    <property type="match status" value="1"/>
</dbReference>
<keyword evidence="10 13" id="KW-0456">Lyase</keyword>
<comment type="function">
    <text evidence="12 13">Catalyzes the anaerobic formation of alpha-ketobutyrate and ammonia from threonine in a two-step reaction. The first step involved a dehydration of threonine and a production of enamine intermediates (aminocrotonate), which tautomerizes to its imine form (iminobutyrate). Both intermediates are unstable and short-lived. The second step is the nonenzymatic hydrolysis of the enamine/imine intermediates to form 2-ketobutyrate and free ammonia. In the low water environment of the cell, the second step is accelerated by RidA.</text>
</comment>
<comment type="cofactor">
    <cofactor evidence="2 13">
        <name>pyridoxal 5'-phosphate</name>
        <dbReference type="ChEBI" id="CHEBI:597326"/>
    </cofactor>
</comment>
<comment type="pathway">
    <text evidence="3 13">Amino-acid biosynthesis; L-isoleucine biosynthesis; 2-oxobutanoate from L-threonine: step 1/1.</text>
</comment>
<dbReference type="FunFam" id="3.40.50.1100:FF:000008">
    <property type="entry name" value="L-threonine dehydratase"/>
    <property type="match status" value="1"/>
</dbReference>
<keyword evidence="6 13" id="KW-0028">Amino-acid biosynthesis</keyword>
<evidence type="ECO:0000256" key="13">
    <source>
        <dbReference type="RuleBase" id="RU362012"/>
    </source>
</evidence>
<reference evidence="15 16" key="1">
    <citation type="submission" date="2019-11" db="EMBL/GenBank/DDBJ databases">
        <authorList>
            <person name="He Y."/>
        </authorList>
    </citation>
    <scope>NUCLEOTIDE SEQUENCE [LARGE SCALE GENOMIC DNA]</scope>
    <source>
        <strain evidence="15 16">SCSIO 58843</strain>
    </source>
</reference>
<evidence type="ECO:0000313" key="15">
    <source>
        <dbReference type="EMBL" id="QGG93656.1"/>
    </source>
</evidence>
<evidence type="ECO:0000256" key="10">
    <source>
        <dbReference type="ARBA" id="ARBA00023239"/>
    </source>
</evidence>
<dbReference type="GO" id="GO:0006565">
    <property type="term" value="P:L-serine catabolic process"/>
    <property type="evidence" value="ECO:0007669"/>
    <property type="project" value="TreeGrafter"/>
</dbReference>
<evidence type="ECO:0000256" key="7">
    <source>
        <dbReference type="ARBA" id="ARBA00022624"/>
    </source>
</evidence>
<comment type="catalytic activity">
    <reaction evidence="1 13">
        <text>L-threonine = 2-oxobutanoate + NH4(+)</text>
        <dbReference type="Rhea" id="RHEA:22108"/>
        <dbReference type="ChEBI" id="CHEBI:16763"/>
        <dbReference type="ChEBI" id="CHEBI:28938"/>
        <dbReference type="ChEBI" id="CHEBI:57926"/>
        <dbReference type="EC" id="4.3.1.19"/>
    </reaction>
</comment>
<dbReference type="PROSITE" id="PS00165">
    <property type="entry name" value="DEHYDRATASE_SER_THR"/>
    <property type="match status" value="1"/>
</dbReference>
<sequence>MPHHDDEPELDGILRAILTSRVYEVATDTPLDPAPRLSRRLGASVMFKREDLQPVFSFKLRGAHNKIAHLSPDERARGVITASAGNHAQGVAYSARHLGIPARIVMPETTPAIKVDAVRAFGAEVILWGDSYTDAQEHCDRLVAEAGMTFVHPFDDPLVVAGQGTIADEVVRHATSGLDAVFVPVGGGGLIGGIGAYLKAVVPEVKVIGVESIEADAMSRSLAADEPIELDEVGIFADGVAVRKVGRYTFPLVRRVVDEIVIVRNDEISAAIKDVFEDTRTIVEPAGALSVAGMKHWARTHDVADRQLVAVLSGANMNFDRLRFVAEQAELGENREALFAVTIPERPGAFRDFCATLGRRVITEFNYRLNSRDEANIFVGVAVASRADASELAGLLRDKGYDTIDLSDDDVATLHVRHMVGGRPPGVLDEVVFRFEFPERPGALMRFLETLGGRWNISLFHYRNHGADVGRVLAGFEVPPAEREEFRAFLDVLGYPAQDEVGNVAYEAFLTRAGLRRP</sequence>
<feature type="domain" description="ACT-like" evidence="14">
    <location>
        <begin position="431"/>
        <end position="502"/>
    </location>
</feature>
<organism evidence="15 16">
    <name type="scientific">Actinomarinicola tropica</name>
    <dbReference type="NCBI Taxonomy" id="2789776"/>
    <lineage>
        <taxon>Bacteria</taxon>
        <taxon>Bacillati</taxon>
        <taxon>Actinomycetota</taxon>
        <taxon>Acidimicrobiia</taxon>
        <taxon>Acidimicrobiales</taxon>
        <taxon>Iamiaceae</taxon>
        <taxon>Actinomarinicola</taxon>
    </lineage>
</organism>
<dbReference type="GO" id="GO:0003941">
    <property type="term" value="F:L-serine ammonia-lyase activity"/>
    <property type="evidence" value="ECO:0007669"/>
    <property type="project" value="TreeGrafter"/>
</dbReference>
<feature type="domain" description="ACT-like" evidence="14">
    <location>
        <begin position="337"/>
        <end position="408"/>
    </location>
</feature>
<evidence type="ECO:0000256" key="2">
    <source>
        <dbReference type="ARBA" id="ARBA00001933"/>
    </source>
</evidence>
<evidence type="ECO:0000259" key="14">
    <source>
        <dbReference type="PROSITE" id="PS51672"/>
    </source>
</evidence>
<evidence type="ECO:0000256" key="5">
    <source>
        <dbReference type="ARBA" id="ARBA00011881"/>
    </source>
</evidence>
<dbReference type="InterPro" id="IPR001721">
    <property type="entry name" value="TD_ACT-like"/>
</dbReference>
<dbReference type="InterPro" id="IPR045865">
    <property type="entry name" value="ACT-like_dom_sf"/>
</dbReference>
<keyword evidence="7 13" id="KW-0412">Isoleucine biosynthesis</keyword>
<dbReference type="InterPro" id="IPR005787">
    <property type="entry name" value="Thr_deHydtase_biosynth"/>
</dbReference>
<dbReference type="InterPro" id="IPR050147">
    <property type="entry name" value="Ser/Thr_Dehydratase"/>
</dbReference>
<dbReference type="PANTHER" id="PTHR48078:SF11">
    <property type="entry name" value="THREONINE DEHYDRATASE, MITOCHONDRIAL"/>
    <property type="match status" value="1"/>
</dbReference>
<gene>
    <name evidence="13 15" type="primary">ilvA</name>
    <name evidence="15" type="ORF">GH723_00195</name>
</gene>
<dbReference type="GO" id="GO:0009097">
    <property type="term" value="P:isoleucine biosynthetic process"/>
    <property type="evidence" value="ECO:0007669"/>
    <property type="project" value="UniProtKB-UniRule"/>
</dbReference>
<evidence type="ECO:0000256" key="9">
    <source>
        <dbReference type="ARBA" id="ARBA00022898"/>
    </source>
</evidence>
<dbReference type="AlphaFoldDB" id="A0A5Q2RH69"/>
<keyword evidence="8" id="KW-0677">Repeat</keyword>
<dbReference type="Gene3D" id="3.40.1020.10">
    <property type="entry name" value="Biosynthetic Threonine Deaminase, Domain 3"/>
    <property type="match status" value="1"/>
</dbReference>
<evidence type="ECO:0000256" key="1">
    <source>
        <dbReference type="ARBA" id="ARBA00001274"/>
    </source>
</evidence>
<accession>A0A5Q2RH69</accession>
<dbReference type="InterPro" id="IPR000634">
    <property type="entry name" value="Ser/Thr_deHydtase_PyrdxlP-BS"/>
</dbReference>
<evidence type="ECO:0000313" key="16">
    <source>
        <dbReference type="Proteomes" id="UP000334019"/>
    </source>
</evidence>
<evidence type="ECO:0000256" key="12">
    <source>
        <dbReference type="ARBA" id="ARBA00025527"/>
    </source>
</evidence>
<dbReference type="RefSeq" id="WP_153757762.1">
    <property type="nucleotide sequence ID" value="NZ_CP045851.1"/>
</dbReference>
<dbReference type="UniPathway" id="UPA00047">
    <property type="reaction ID" value="UER00054"/>
</dbReference>
<dbReference type="FunFam" id="3.40.1020.10:FF:000001">
    <property type="entry name" value="L-threonine dehydratase"/>
    <property type="match status" value="1"/>
</dbReference>
<dbReference type="NCBIfam" id="NF006674">
    <property type="entry name" value="PRK09224.1"/>
    <property type="match status" value="1"/>
</dbReference>
<dbReference type="Pfam" id="PF00291">
    <property type="entry name" value="PALP"/>
    <property type="match status" value="1"/>
</dbReference>
<dbReference type="SUPFAM" id="SSF55021">
    <property type="entry name" value="ACT-like"/>
    <property type="match status" value="2"/>
</dbReference>
<evidence type="ECO:0000256" key="4">
    <source>
        <dbReference type="ARBA" id="ARBA00010869"/>
    </source>
</evidence>
<dbReference type="EC" id="4.3.1.19" evidence="13"/>
<dbReference type="InterPro" id="IPR038110">
    <property type="entry name" value="TD_ACT-like_sf"/>
</dbReference>
<keyword evidence="16" id="KW-1185">Reference proteome</keyword>
<dbReference type="GO" id="GO:0006567">
    <property type="term" value="P:L-threonine catabolic process"/>
    <property type="evidence" value="ECO:0007669"/>
    <property type="project" value="TreeGrafter"/>
</dbReference>
<comment type="subunit">
    <text evidence="5 13">Homotetramer.</text>
</comment>
<evidence type="ECO:0000256" key="3">
    <source>
        <dbReference type="ARBA" id="ARBA00004810"/>
    </source>
</evidence>
<keyword evidence="9 13" id="KW-0663">Pyridoxal phosphate</keyword>
<dbReference type="GO" id="GO:0004794">
    <property type="term" value="F:threonine deaminase activity"/>
    <property type="evidence" value="ECO:0007669"/>
    <property type="project" value="UniProtKB-UniRule"/>
</dbReference>